<evidence type="ECO:0000256" key="5">
    <source>
        <dbReference type="ARBA" id="ARBA00023136"/>
    </source>
</evidence>
<comment type="subcellular location">
    <subcellularLocation>
        <location evidence="1">Membrane</location>
        <topology evidence="1">Multi-pass membrane protein</topology>
    </subcellularLocation>
</comment>
<dbReference type="GO" id="GO:0047408">
    <property type="term" value="F:alkenylglycerophosphocholine hydrolase activity"/>
    <property type="evidence" value="ECO:0007669"/>
    <property type="project" value="UniProtKB-EC"/>
</dbReference>
<evidence type="ECO:0000313" key="10">
    <source>
        <dbReference type="EMBL" id="KAK9680006.1"/>
    </source>
</evidence>
<dbReference type="PANTHER" id="PTHR31885">
    <property type="entry name" value="GH04784P"/>
    <property type="match status" value="1"/>
</dbReference>
<evidence type="ECO:0000256" key="4">
    <source>
        <dbReference type="ARBA" id="ARBA00022989"/>
    </source>
</evidence>
<comment type="catalytic activity">
    <reaction evidence="8">
        <text>a 1-O-(1Z-alkenyl)-sn-glycero-3-phosphocholine + H2O = a 2,3-saturated aldehyde + sn-glycerol 3-phosphocholine</text>
        <dbReference type="Rhea" id="RHEA:22544"/>
        <dbReference type="ChEBI" id="CHEBI:15377"/>
        <dbReference type="ChEBI" id="CHEBI:16870"/>
        <dbReference type="ChEBI" id="CHEBI:73359"/>
        <dbReference type="ChEBI" id="CHEBI:77287"/>
        <dbReference type="EC" id="3.3.2.2"/>
    </reaction>
</comment>
<evidence type="ECO:0000256" key="9">
    <source>
        <dbReference type="SAM" id="Phobius"/>
    </source>
</evidence>
<sequence>MTSATEVVKSAGPKLVPFFKTVAIYFVIFMPHDQPSIVGAIIKILPIISLMIFVYLYGRDQADEYKWFSRRILTGLIFSSIGDVCLVWSKDYFQFGMVSFAIGHINYITAFGFKPLVFRVGLVGYILTLICKY</sequence>
<feature type="transmembrane region" description="Helical" evidence="9">
    <location>
        <begin position="37"/>
        <end position="58"/>
    </location>
</feature>
<keyword evidence="4 9" id="KW-1133">Transmembrane helix</keyword>
<evidence type="ECO:0000256" key="2">
    <source>
        <dbReference type="ARBA" id="ARBA00007375"/>
    </source>
</evidence>
<dbReference type="Proteomes" id="UP001458880">
    <property type="component" value="Unassembled WGS sequence"/>
</dbReference>
<evidence type="ECO:0000313" key="11">
    <source>
        <dbReference type="Proteomes" id="UP001458880"/>
    </source>
</evidence>
<proteinExistence type="inferred from homology"/>
<dbReference type="EC" id="3.3.2.2" evidence="6"/>
<organism evidence="10 11">
    <name type="scientific">Popillia japonica</name>
    <name type="common">Japanese beetle</name>
    <dbReference type="NCBI Taxonomy" id="7064"/>
    <lineage>
        <taxon>Eukaryota</taxon>
        <taxon>Metazoa</taxon>
        <taxon>Ecdysozoa</taxon>
        <taxon>Arthropoda</taxon>
        <taxon>Hexapoda</taxon>
        <taxon>Insecta</taxon>
        <taxon>Pterygota</taxon>
        <taxon>Neoptera</taxon>
        <taxon>Endopterygota</taxon>
        <taxon>Coleoptera</taxon>
        <taxon>Polyphaga</taxon>
        <taxon>Scarabaeiformia</taxon>
        <taxon>Scarabaeidae</taxon>
        <taxon>Rutelinae</taxon>
        <taxon>Popillia</taxon>
    </lineage>
</organism>
<evidence type="ECO:0000256" key="8">
    <source>
        <dbReference type="ARBA" id="ARBA00049560"/>
    </source>
</evidence>
<keyword evidence="11" id="KW-1185">Reference proteome</keyword>
<dbReference type="PANTHER" id="PTHR31885:SF6">
    <property type="entry name" value="GH04784P"/>
    <property type="match status" value="1"/>
</dbReference>
<dbReference type="InterPro" id="IPR012506">
    <property type="entry name" value="TMEM86B-like"/>
</dbReference>
<protein>
    <recommendedName>
        <fullName evidence="6">lysoplasmalogenase</fullName>
        <ecNumber evidence="6">3.3.2.2</ecNumber>
    </recommendedName>
</protein>
<dbReference type="EMBL" id="JASPKY010000946">
    <property type="protein sequence ID" value="KAK9680006.1"/>
    <property type="molecule type" value="Genomic_DNA"/>
</dbReference>
<name>A0AAW1HUJ6_POPJA</name>
<dbReference type="GO" id="GO:0016020">
    <property type="term" value="C:membrane"/>
    <property type="evidence" value="ECO:0007669"/>
    <property type="project" value="UniProtKB-SubCell"/>
</dbReference>
<evidence type="ECO:0000256" key="6">
    <source>
        <dbReference type="ARBA" id="ARBA00035673"/>
    </source>
</evidence>
<comment type="catalytic activity">
    <reaction evidence="7">
        <text>a 1-O-(1Z-alkenyl)-sn-glycero-3-phosphoethanolamine + H2O = a 2,3-saturated aldehyde + sn-glycero-3-phosphoethanolamine</text>
        <dbReference type="Rhea" id="RHEA:16905"/>
        <dbReference type="ChEBI" id="CHEBI:15377"/>
        <dbReference type="ChEBI" id="CHEBI:73359"/>
        <dbReference type="ChEBI" id="CHEBI:77288"/>
        <dbReference type="ChEBI" id="CHEBI:143890"/>
        <dbReference type="EC" id="3.3.2.2"/>
    </reaction>
</comment>
<comment type="similarity">
    <text evidence="2">Belongs to the TMEM86 family.</text>
</comment>
<gene>
    <name evidence="10" type="ORF">QE152_g39495</name>
</gene>
<keyword evidence="5 9" id="KW-0472">Membrane</keyword>
<evidence type="ECO:0000256" key="1">
    <source>
        <dbReference type="ARBA" id="ARBA00004141"/>
    </source>
</evidence>
<dbReference type="AlphaFoldDB" id="A0AAW1HUJ6"/>
<evidence type="ECO:0000256" key="7">
    <source>
        <dbReference type="ARBA" id="ARBA00049458"/>
    </source>
</evidence>
<reference evidence="10 11" key="1">
    <citation type="journal article" date="2024" name="BMC Genomics">
        <title>De novo assembly and annotation of Popillia japonica's genome with initial clues to its potential as an invasive pest.</title>
        <authorList>
            <person name="Cucini C."/>
            <person name="Boschi S."/>
            <person name="Funari R."/>
            <person name="Cardaioli E."/>
            <person name="Iannotti N."/>
            <person name="Marturano G."/>
            <person name="Paoli F."/>
            <person name="Bruttini M."/>
            <person name="Carapelli A."/>
            <person name="Frati F."/>
            <person name="Nardi F."/>
        </authorList>
    </citation>
    <scope>NUCLEOTIDE SEQUENCE [LARGE SCALE GENOMIC DNA]</scope>
    <source>
        <strain evidence="10">DMR45628</strain>
    </source>
</reference>
<dbReference type="Pfam" id="PF07947">
    <property type="entry name" value="YhhN"/>
    <property type="match status" value="1"/>
</dbReference>
<evidence type="ECO:0000256" key="3">
    <source>
        <dbReference type="ARBA" id="ARBA00022692"/>
    </source>
</evidence>
<comment type="caution">
    <text evidence="10">The sequence shown here is derived from an EMBL/GenBank/DDBJ whole genome shotgun (WGS) entry which is preliminary data.</text>
</comment>
<accession>A0AAW1HUJ6</accession>
<feature type="transmembrane region" description="Helical" evidence="9">
    <location>
        <begin position="70"/>
        <end position="89"/>
    </location>
</feature>
<keyword evidence="3 9" id="KW-0812">Transmembrane</keyword>